<proteinExistence type="predicted"/>
<accession>A0A3M7S2G1</accession>
<sequence>MSFSGFDILVTRQKRSVKPDGGCLTQNILNISISKYPNNFWIFSLFKKNQFLIELLLGIMAALKLKLGPDKQINK</sequence>
<name>A0A3M7S2G1_BRAPC</name>
<organism evidence="1 2">
    <name type="scientific">Brachionus plicatilis</name>
    <name type="common">Marine rotifer</name>
    <name type="synonym">Brachionus muelleri</name>
    <dbReference type="NCBI Taxonomy" id="10195"/>
    <lineage>
        <taxon>Eukaryota</taxon>
        <taxon>Metazoa</taxon>
        <taxon>Spiralia</taxon>
        <taxon>Gnathifera</taxon>
        <taxon>Rotifera</taxon>
        <taxon>Eurotatoria</taxon>
        <taxon>Monogononta</taxon>
        <taxon>Pseudotrocha</taxon>
        <taxon>Ploima</taxon>
        <taxon>Brachionidae</taxon>
        <taxon>Brachionus</taxon>
    </lineage>
</organism>
<evidence type="ECO:0000313" key="2">
    <source>
        <dbReference type="Proteomes" id="UP000276133"/>
    </source>
</evidence>
<reference evidence="1 2" key="1">
    <citation type="journal article" date="2018" name="Sci. Rep.">
        <title>Genomic signatures of local adaptation to the degree of environmental predictability in rotifers.</title>
        <authorList>
            <person name="Franch-Gras L."/>
            <person name="Hahn C."/>
            <person name="Garcia-Roger E.M."/>
            <person name="Carmona M.J."/>
            <person name="Serra M."/>
            <person name="Gomez A."/>
        </authorList>
    </citation>
    <scope>NUCLEOTIDE SEQUENCE [LARGE SCALE GENOMIC DNA]</scope>
    <source>
        <strain evidence="1">HYR1</strain>
    </source>
</reference>
<dbReference type="EMBL" id="REGN01002158">
    <property type="protein sequence ID" value="RNA29849.1"/>
    <property type="molecule type" value="Genomic_DNA"/>
</dbReference>
<dbReference type="Proteomes" id="UP000276133">
    <property type="component" value="Unassembled WGS sequence"/>
</dbReference>
<gene>
    <name evidence="1" type="ORF">BpHYR1_051411</name>
</gene>
<protein>
    <submittedName>
        <fullName evidence="1">Uncharacterized protein</fullName>
    </submittedName>
</protein>
<evidence type="ECO:0000313" key="1">
    <source>
        <dbReference type="EMBL" id="RNA29849.1"/>
    </source>
</evidence>
<comment type="caution">
    <text evidence="1">The sequence shown here is derived from an EMBL/GenBank/DDBJ whole genome shotgun (WGS) entry which is preliminary data.</text>
</comment>
<dbReference type="AlphaFoldDB" id="A0A3M7S2G1"/>
<keyword evidence="2" id="KW-1185">Reference proteome</keyword>